<evidence type="ECO:0000313" key="4">
    <source>
        <dbReference type="Proteomes" id="UP000249299"/>
    </source>
</evidence>
<protein>
    <submittedName>
        <fullName evidence="3">Uncharacterized protein</fullName>
    </submittedName>
</protein>
<feature type="chain" id="PRO_5016371907" evidence="2">
    <location>
        <begin position="35"/>
        <end position="123"/>
    </location>
</feature>
<keyword evidence="1" id="KW-1133">Transmembrane helix</keyword>
<dbReference type="AlphaFoldDB" id="A0A327JDS2"/>
<keyword evidence="1" id="KW-0812">Transmembrane</keyword>
<name>A0A327JDS2_9HYPH</name>
<sequence length="123" mass="12902">MFAKTLFAKSKSTVCGLTAAAILAGSLAATSATAAPINVGPALAKAEISADTSGDVTKVGWRRRHRHHHGGAAAAGLVFGLAAGAIAAGAYSQRDCGWVIVRKKRYNRWGERVIVRKKVWVCD</sequence>
<evidence type="ECO:0000313" key="3">
    <source>
        <dbReference type="EMBL" id="RAI23004.1"/>
    </source>
</evidence>
<evidence type="ECO:0000256" key="1">
    <source>
        <dbReference type="SAM" id="Phobius"/>
    </source>
</evidence>
<dbReference type="Proteomes" id="UP000249299">
    <property type="component" value="Unassembled WGS sequence"/>
</dbReference>
<accession>A0A327JDS2</accession>
<organism evidence="3 4">
    <name type="scientific">Rhodobium orientis</name>
    <dbReference type="NCBI Taxonomy" id="34017"/>
    <lineage>
        <taxon>Bacteria</taxon>
        <taxon>Pseudomonadati</taxon>
        <taxon>Pseudomonadota</taxon>
        <taxon>Alphaproteobacteria</taxon>
        <taxon>Hyphomicrobiales</taxon>
        <taxon>Rhodobiaceae</taxon>
        <taxon>Rhodobium</taxon>
    </lineage>
</organism>
<keyword evidence="2" id="KW-0732">Signal</keyword>
<dbReference type="EMBL" id="NPEV01000107">
    <property type="protein sequence ID" value="RAI23004.1"/>
    <property type="molecule type" value="Genomic_DNA"/>
</dbReference>
<keyword evidence="4" id="KW-1185">Reference proteome</keyword>
<reference evidence="3 4" key="1">
    <citation type="submission" date="2017-07" db="EMBL/GenBank/DDBJ databases">
        <title>Draft Genome Sequences of Select Purple Nonsulfur Bacteria.</title>
        <authorList>
            <person name="Lasarre B."/>
            <person name="Mckinlay J.B."/>
        </authorList>
    </citation>
    <scope>NUCLEOTIDE SEQUENCE [LARGE SCALE GENOMIC DNA]</scope>
    <source>
        <strain evidence="3 4">DSM 11290</strain>
    </source>
</reference>
<feature type="transmembrane region" description="Helical" evidence="1">
    <location>
        <begin position="70"/>
        <end position="92"/>
    </location>
</feature>
<dbReference type="RefSeq" id="WP_111436852.1">
    <property type="nucleotide sequence ID" value="NZ_JACIGG010000039.1"/>
</dbReference>
<evidence type="ECO:0000256" key="2">
    <source>
        <dbReference type="SAM" id="SignalP"/>
    </source>
</evidence>
<comment type="caution">
    <text evidence="3">The sequence shown here is derived from an EMBL/GenBank/DDBJ whole genome shotgun (WGS) entry which is preliminary data.</text>
</comment>
<proteinExistence type="predicted"/>
<feature type="signal peptide" evidence="2">
    <location>
        <begin position="1"/>
        <end position="34"/>
    </location>
</feature>
<gene>
    <name evidence="3" type="ORF">CH339_23395</name>
</gene>
<keyword evidence="1" id="KW-0472">Membrane</keyword>